<comment type="catalytic activity">
    <reaction evidence="4">
        <text>ATP + H2O = ADP + phosphate + H(+)</text>
        <dbReference type="Rhea" id="RHEA:13065"/>
        <dbReference type="ChEBI" id="CHEBI:15377"/>
        <dbReference type="ChEBI" id="CHEBI:15378"/>
        <dbReference type="ChEBI" id="CHEBI:30616"/>
        <dbReference type="ChEBI" id="CHEBI:43474"/>
        <dbReference type="ChEBI" id="CHEBI:456216"/>
        <dbReference type="EC" id="3.6.4.13"/>
    </reaction>
</comment>
<dbReference type="GO" id="GO:0016787">
    <property type="term" value="F:hydrolase activity"/>
    <property type="evidence" value="ECO:0007669"/>
    <property type="project" value="UniProtKB-KW"/>
</dbReference>
<evidence type="ECO:0000259" key="5">
    <source>
        <dbReference type="PROSITE" id="PS51192"/>
    </source>
</evidence>
<evidence type="ECO:0000256" key="1">
    <source>
        <dbReference type="ARBA" id="ARBA00022741"/>
    </source>
</evidence>
<dbReference type="OMA" id="ISHCAKS"/>
<dbReference type="AlphaFoldDB" id="M5FQR1"/>
<keyword evidence="3 4" id="KW-0067">ATP-binding</keyword>
<reference evidence="6 7" key="1">
    <citation type="journal article" date="2012" name="Science">
        <title>The Paleozoic origin of enzymatic lignin decomposition reconstructed from 31 fungal genomes.</title>
        <authorList>
            <person name="Floudas D."/>
            <person name="Binder M."/>
            <person name="Riley R."/>
            <person name="Barry K."/>
            <person name="Blanchette R.A."/>
            <person name="Henrissat B."/>
            <person name="Martinez A.T."/>
            <person name="Otillar R."/>
            <person name="Spatafora J.W."/>
            <person name="Yadav J.S."/>
            <person name="Aerts A."/>
            <person name="Benoit I."/>
            <person name="Boyd A."/>
            <person name="Carlson A."/>
            <person name="Copeland A."/>
            <person name="Coutinho P.M."/>
            <person name="de Vries R.P."/>
            <person name="Ferreira P."/>
            <person name="Findley K."/>
            <person name="Foster B."/>
            <person name="Gaskell J."/>
            <person name="Glotzer D."/>
            <person name="Gorecki P."/>
            <person name="Heitman J."/>
            <person name="Hesse C."/>
            <person name="Hori C."/>
            <person name="Igarashi K."/>
            <person name="Jurgens J.A."/>
            <person name="Kallen N."/>
            <person name="Kersten P."/>
            <person name="Kohler A."/>
            <person name="Kuees U."/>
            <person name="Kumar T.K.A."/>
            <person name="Kuo A."/>
            <person name="LaButti K."/>
            <person name="Larrondo L.F."/>
            <person name="Lindquist E."/>
            <person name="Ling A."/>
            <person name="Lombard V."/>
            <person name="Lucas S."/>
            <person name="Lundell T."/>
            <person name="Martin R."/>
            <person name="McLaughlin D.J."/>
            <person name="Morgenstern I."/>
            <person name="Morin E."/>
            <person name="Murat C."/>
            <person name="Nagy L.G."/>
            <person name="Nolan M."/>
            <person name="Ohm R.A."/>
            <person name="Patyshakuliyeva A."/>
            <person name="Rokas A."/>
            <person name="Ruiz-Duenas F.J."/>
            <person name="Sabat G."/>
            <person name="Salamov A."/>
            <person name="Samejima M."/>
            <person name="Schmutz J."/>
            <person name="Slot J.C."/>
            <person name="St John F."/>
            <person name="Stenlid J."/>
            <person name="Sun H."/>
            <person name="Sun S."/>
            <person name="Syed K."/>
            <person name="Tsang A."/>
            <person name="Wiebenga A."/>
            <person name="Young D."/>
            <person name="Pisabarro A."/>
            <person name="Eastwood D.C."/>
            <person name="Martin F."/>
            <person name="Cullen D."/>
            <person name="Grigoriev I.V."/>
            <person name="Hibbett D.S."/>
        </authorList>
    </citation>
    <scope>NUCLEOTIDE SEQUENCE [LARGE SCALE GENOMIC DNA]</scope>
    <source>
        <strain evidence="6 7">DJM-731 SS1</strain>
    </source>
</reference>
<dbReference type="InterPro" id="IPR011545">
    <property type="entry name" value="DEAD/DEAH_box_helicase_dom"/>
</dbReference>
<dbReference type="Gene3D" id="3.40.50.300">
    <property type="entry name" value="P-loop containing nucleotide triphosphate hydrolases"/>
    <property type="match status" value="2"/>
</dbReference>
<dbReference type="GeneID" id="63690968"/>
<evidence type="ECO:0000313" key="7">
    <source>
        <dbReference type="Proteomes" id="UP000030653"/>
    </source>
</evidence>
<dbReference type="PANTHER" id="PTHR24031">
    <property type="entry name" value="RNA HELICASE"/>
    <property type="match status" value="1"/>
</dbReference>
<dbReference type="Pfam" id="PF00270">
    <property type="entry name" value="DEAD"/>
    <property type="match status" value="1"/>
</dbReference>
<dbReference type="STRING" id="1858805.M5FQR1"/>
<dbReference type="PROSITE" id="PS51192">
    <property type="entry name" value="HELICASE_ATP_BIND_1"/>
    <property type="match status" value="1"/>
</dbReference>
<evidence type="ECO:0000256" key="2">
    <source>
        <dbReference type="ARBA" id="ARBA00022801"/>
    </source>
</evidence>
<evidence type="ECO:0000256" key="4">
    <source>
        <dbReference type="RuleBase" id="RU365068"/>
    </source>
</evidence>
<keyword evidence="2 4" id="KW-0378">Hydrolase</keyword>
<dbReference type="SUPFAM" id="SSF52540">
    <property type="entry name" value="P-loop containing nucleoside triphosphate hydrolases"/>
    <property type="match status" value="1"/>
</dbReference>
<accession>M5FQR1</accession>
<protein>
    <recommendedName>
        <fullName evidence="4">ATP-dependent RNA helicase</fullName>
        <ecNumber evidence="4">3.6.4.13</ecNumber>
    </recommendedName>
</protein>
<comment type="similarity">
    <text evidence="4">Belongs to the DEAD box helicase family.</text>
</comment>
<dbReference type="RefSeq" id="XP_040626173.1">
    <property type="nucleotide sequence ID" value="XM_040775906.1"/>
</dbReference>
<dbReference type="HOGENOM" id="CLU_003041_26_6_1"/>
<evidence type="ECO:0000313" key="6">
    <source>
        <dbReference type="EMBL" id="EJT99275.1"/>
    </source>
</evidence>
<comment type="domain">
    <text evidence="4">The Q motif is unique to and characteristic of the DEAD box family of RNA helicases and controls ATP binding and hydrolysis.</text>
</comment>
<dbReference type="InterPro" id="IPR014001">
    <property type="entry name" value="Helicase_ATP-bd"/>
</dbReference>
<gene>
    <name evidence="6" type="ORF">DACRYDRAFT_69684</name>
</gene>
<keyword evidence="1 4" id="KW-0547">Nucleotide-binding</keyword>
<organism evidence="6 7">
    <name type="scientific">Dacryopinax primogenitus (strain DJM 731)</name>
    <name type="common">Brown rot fungus</name>
    <dbReference type="NCBI Taxonomy" id="1858805"/>
    <lineage>
        <taxon>Eukaryota</taxon>
        <taxon>Fungi</taxon>
        <taxon>Dikarya</taxon>
        <taxon>Basidiomycota</taxon>
        <taxon>Agaricomycotina</taxon>
        <taxon>Dacrymycetes</taxon>
        <taxon>Dacrymycetales</taxon>
        <taxon>Dacrymycetaceae</taxon>
        <taxon>Dacryopinax</taxon>
    </lineage>
</organism>
<dbReference type="OrthoDB" id="193716at2759"/>
<keyword evidence="4" id="KW-0347">Helicase</keyword>
<comment type="function">
    <text evidence="4">RNA helicase.</text>
</comment>
<proteinExistence type="inferred from homology"/>
<keyword evidence="4" id="KW-0694">RNA-binding</keyword>
<dbReference type="GO" id="GO:0005524">
    <property type="term" value="F:ATP binding"/>
    <property type="evidence" value="ECO:0007669"/>
    <property type="project" value="UniProtKB-UniRule"/>
</dbReference>
<dbReference type="Proteomes" id="UP000030653">
    <property type="component" value="Unassembled WGS sequence"/>
</dbReference>
<dbReference type="EC" id="3.6.4.13" evidence="4"/>
<name>M5FQR1_DACPD</name>
<dbReference type="InterPro" id="IPR027417">
    <property type="entry name" value="P-loop_NTPase"/>
</dbReference>
<dbReference type="EMBL" id="JH795870">
    <property type="protein sequence ID" value="EJT99275.1"/>
    <property type="molecule type" value="Genomic_DNA"/>
</dbReference>
<feature type="domain" description="Helicase ATP-binding" evidence="5">
    <location>
        <begin position="1"/>
        <end position="226"/>
    </location>
</feature>
<dbReference type="GO" id="GO:0003724">
    <property type="term" value="F:RNA helicase activity"/>
    <property type="evidence" value="ECO:0007669"/>
    <property type="project" value="UniProtKB-EC"/>
</dbReference>
<evidence type="ECO:0000256" key="3">
    <source>
        <dbReference type="ARBA" id="ARBA00022840"/>
    </source>
</evidence>
<keyword evidence="7" id="KW-1185">Reference proteome</keyword>
<dbReference type="GO" id="GO:0003723">
    <property type="term" value="F:RNA binding"/>
    <property type="evidence" value="ECO:0007669"/>
    <property type="project" value="UniProtKB-UniRule"/>
</dbReference>
<sequence>MEDRARLFTRGHVGVVILTSTRERATEIANDALKLVQRYEGFELRLLVDGERKTQMREFMTRRRDVVVGTPGRIRDLLENEDEFARGMAKTKMLIFDDTATMLTLGLRDDMDAVSAYLPDPARVTWIYTTELTLPLRQAVRTLLSPNHLFIHEGEGVDTPPEPWEHVKQYHTVLPHASDQLPHLTKLIAHDQLSNPGRSRVVIFTPTARVAQLFTTFLRHLAPSLPAGGRTTFHEVHSTLQPGERTAALHTWVSDPSGSSVLLSSEISLKAEQYGPCTRIIQLGIPPSAEIYAQRISRACLPSADLRADLVLLQWEIGFLSWILGQHPFHPCTTAELGESLTLLAEKSDSGPLTSFPPSVPATEALDQVPAEIRQFDPGVAARLATLPELFEALKPQVDELAVKQTFASLLGYYIPKSGDLRVSRQVVIQGCKDWPRACGLQGEAYVSPEFVRRLGMEDTRGKRFASAWKERVGGMGMAVRPRMLSERFRTRE</sequence>